<dbReference type="VEuPathDB" id="TriTrypDB:TcCL_ESM04806"/>
<dbReference type="VEuPathDB" id="TriTrypDB:C4B63_26g224"/>
<accession>A0A2V2VH30</accession>
<feature type="region of interest" description="Disordered" evidence="1">
    <location>
        <begin position="103"/>
        <end position="134"/>
    </location>
</feature>
<comment type="caution">
    <text evidence="2">The sequence shown here is derived from an EMBL/GenBank/DDBJ whole genome shotgun (WGS) entry which is preliminary data.</text>
</comment>
<protein>
    <submittedName>
        <fullName evidence="2">Uncharacterized protein</fullName>
    </submittedName>
</protein>
<evidence type="ECO:0000313" key="3">
    <source>
        <dbReference type="Proteomes" id="UP000246121"/>
    </source>
</evidence>
<dbReference type="VEuPathDB" id="TriTrypDB:TCSYLVIO_007041"/>
<dbReference type="VEuPathDB" id="TriTrypDB:TcBrA4_0119220"/>
<organism evidence="2 3">
    <name type="scientific">Trypanosoma cruzi</name>
    <dbReference type="NCBI Taxonomy" id="5693"/>
    <lineage>
        <taxon>Eukaryota</taxon>
        <taxon>Discoba</taxon>
        <taxon>Euglenozoa</taxon>
        <taxon>Kinetoplastea</taxon>
        <taxon>Metakinetoplastina</taxon>
        <taxon>Trypanosomatida</taxon>
        <taxon>Trypanosomatidae</taxon>
        <taxon>Trypanosoma</taxon>
        <taxon>Schizotrypanum</taxon>
    </lineage>
</organism>
<dbReference type="VEuPathDB" id="TriTrypDB:TcG_04556"/>
<gene>
    <name evidence="2" type="ORF">C4B63_26g224</name>
</gene>
<dbReference type="VEuPathDB" id="TriTrypDB:ECC02_004716"/>
<reference evidence="2 3" key="1">
    <citation type="journal article" date="2018" name="Microb. Genom.">
        <title>Expanding an expanded genome: long-read sequencing of Trypanosoma cruzi.</title>
        <authorList>
            <person name="Berna L."/>
            <person name="Rodriguez M."/>
            <person name="Chiribao M.L."/>
            <person name="Parodi-Talice A."/>
            <person name="Pita S."/>
            <person name="Rijo G."/>
            <person name="Alvarez-Valin F."/>
            <person name="Robello C."/>
        </authorList>
    </citation>
    <scope>NUCLEOTIDE SEQUENCE [LARGE SCALE GENOMIC DNA]</scope>
    <source>
        <strain evidence="2 3">Dm28c</strain>
    </source>
</reference>
<dbReference type="VEuPathDB" id="TriTrypDB:TcCLB.508277.300"/>
<dbReference type="VEuPathDB" id="TriTrypDB:TcCLB.504091.5"/>
<proteinExistence type="predicted"/>
<dbReference type="VEuPathDB" id="TriTrypDB:Tc_MARK_5790"/>
<dbReference type="AlphaFoldDB" id="A0A2V2VH30"/>
<sequence length="217" mass="25372">MYVEQLRRGIEEQERRVSALRQEKKYRDSLLREVRGLINHVEPHLFHELNSDTQELLHTLENNVSVCGPPTNTLRVSGPHDLDSSTIPLFSKEVEERIMQIEEQPPHRERCPRHQRHGERRKKKGKRGATRRMEKSPLALTELEIKKREALMAALDSLQLESFETLPAEKGVQLWLSDAGTLHQQRNVEEVAQGEWVGEEMQTYYSDDFEELTDVER</sequence>
<dbReference type="VEuPathDB" id="TriTrypDB:C3747_159g89"/>
<dbReference type="Proteomes" id="UP000246121">
    <property type="component" value="Unassembled WGS sequence"/>
</dbReference>
<feature type="compositionally biased region" description="Basic residues" evidence="1">
    <location>
        <begin position="110"/>
        <end position="130"/>
    </location>
</feature>
<evidence type="ECO:0000313" key="2">
    <source>
        <dbReference type="EMBL" id="PWU94488.1"/>
    </source>
</evidence>
<name>A0A2V2VH30_TRYCR</name>
<evidence type="ECO:0000256" key="1">
    <source>
        <dbReference type="SAM" id="MobiDB-lite"/>
    </source>
</evidence>
<dbReference type="EMBL" id="PRFA01000026">
    <property type="protein sequence ID" value="PWU94488.1"/>
    <property type="molecule type" value="Genomic_DNA"/>
</dbReference>
<dbReference type="VEuPathDB" id="TriTrypDB:BCY84_02080"/>